<dbReference type="InterPro" id="IPR001940">
    <property type="entry name" value="Peptidase_S1C"/>
</dbReference>
<evidence type="ECO:0000313" key="4">
    <source>
        <dbReference type="EMBL" id="MTI27153.1"/>
    </source>
</evidence>
<accession>A0ABW9RV82</accession>
<dbReference type="Pfam" id="PF13365">
    <property type="entry name" value="Trypsin_2"/>
    <property type="match status" value="1"/>
</dbReference>
<feature type="domain" description="PDZ" evidence="3">
    <location>
        <begin position="222"/>
        <end position="316"/>
    </location>
</feature>
<keyword evidence="5" id="KW-1185">Reference proteome</keyword>
<gene>
    <name evidence="4" type="ORF">E1163_19520</name>
</gene>
<dbReference type="EMBL" id="SMLW01000615">
    <property type="protein sequence ID" value="MTI27153.1"/>
    <property type="molecule type" value="Genomic_DNA"/>
</dbReference>
<dbReference type="Gene3D" id="2.40.10.120">
    <property type="match status" value="1"/>
</dbReference>
<keyword evidence="2" id="KW-0378">Hydrolase</keyword>
<dbReference type="InterPro" id="IPR036034">
    <property type="entry name" value="PDZ_sf"/>
</dbReference>
<dbReference type="SUPFAM" id="SSF50494">
    <property type="entry name" value="Trypsin-like serine proteases"/>
    <property type="match status" value="1"/>
</dbReference>
<reference evidence="4 5" key="1">
    <citation type="submission" date="2019-02" db="EMBL/GenBank/DDBJ databases">
        <authorList>
            <person name="Goldberg S.R."/>
            <person name="Haltli B.A."/>
            <person name="Correa H."/>
            <person name="Russell K.G."/>
        </authorList>
    </citation>
    <scope>NUCLEOTIDE SEQUENCE [LARGE SCALE GENOMIC DNA]</scope>
    <source>
        <strain evidence="4 5">JCM 16186</strain>
    </source>
</reference>
<dbReference type="PROSITE" id="PS50106">
    <property type="entry name" value="PDZ"/>
    <property type="match status" value="1"/>
</dbReference>
<name>A0ABW9RV82_9BACT</name>
<keyword evidence="1" id="KW-0645">Protease</keyword>
<proteinExistence type="predicted"/>
<evidence type="ECO:0000259" key="3">
    <source>
        <dbReference type="PROSITE" id="PS50106"/>
    </source>
</evidence>
<dbReference type="PANTHER" id="PTHR43343">
    <property type="entry name" value="PEPTIDASE S12"/>
    <property type="match status" value="1"/>
</dbReference>
<dbReference type="InterPro" id="IPR051201">
    <property type="entry name" value="Chloro_Bact_Ser_Proteases"/>
</dbReference>
<dbReference type="InterPro" id="IPR009003">
    <property type="entry name" value="Peptidase_S1_PA"/>
</dbReference>
<dbReference type="SUPFAM" id="SSF50156">
    <property type="entry name" value="PDZ domain-like"/>
    <property type="match status" value="1"/>
</dbReference>
<comment type="caution">
    <text evidence="4">The sequence shown here is derived from an EMBL/GenBank/DDBJ whole genome shotgun (WGS) entry which is preliminary data.</text>
</comment>
<dbReference type="Proteomes" id="UP000798808">
    <property type="component" value="Unassembled WGS sequence"/>
</dbReference>
<dbReference type="PANTHER" id="PTHR43343:SF3">
    <property type="entry name" value="PROTEASE DO-LIKE 8, CHLOROPLASTIC"/>
    <property type="match status" value="1"/>
</dbReference>
<protein>
    <submittedName>
        <fullName evidence="4">PDZ domain-containing protein</fullName>
    </submittedName>
</protein>
<evidence type="ECO:0000313" key="5">
    <source>
        <dbReference type="Proteomes" id="UP000798808"/>
    </source>
</evidence>
<dbReference type="Gene3D" id="2.30.42.10">
    <property type="match status" value="1"/>
</dbReference>
<evidence type="ECO:0000256" key="1">
    <source>
        <dbReference type="ARBA" id="ARBA00022670"/>
    </source>
</evidence>
<dbReference type="Pfam" id="PF13180">
    <property type="entry name" value="PDZ_2"/>
    <property type="match status" value="1"/>
</dbReference>
<sequence>MSTRTDLPESDFVEASRTSTESVVYIKNISETSYSRSYLDWFFDRNPGTHTQISSGSGVIFTADGYIVTNNHVVQNADRLEVVYHKRIYDAELIGTDPSTDLAVLKIDAQNLPAIPTGSSKNLNVGEWVIAVGNPFNLTSTVTAGIVSAKGREINILQGKFPIESFIQTDAAINPGNSGGALVNRAGQLVGINTAILSRTGSYAGYGFAVPIDIVKKIVGDLIEYGEVQKAFFGGEVTDFDAAIAKRLDIAVNREFNGVLLAYVQNDGAAAKAGLKEGDIILKINDTPVNSKSQFEEELSYHSPGDKVTFTYKRDDNTKQSNLTLTNREGTTSVLKREVYTSESLGAQFEAVPKVERDIIGIDYGVKVFNIGSGLVRRIGITEDFIITDINRNPIKSPQRLVEILEKIRGRVIIEGVNSQGRRGYYSFELR</sequence>
<dbReference type="SMART" id="SM00228">
    <property type="entry name" value="PDZ"/>
    <property type="match status" value="1"/>
</dbReference>
<dbReference type="InterPro" id="IPR001478">
    <property type="entry name" value="PDZ"/>
</dbReference>
<dbReference type="PRINTS" id="PR00834">
    <property type="entry name" value="PROTEASES2C"/>
</dbReference>
<evidence type="ECO:0000256" key="2">
    <source>
        <dbReference type="ARBA" id="ARBA00022801"/>
    </source>
</evidence>
<organism evidence="4 5">
    <name type="scientific">Fulvivirga kasyanovii</name>
    <dbReference type="NCBI Taxonomy" id="396812"/>
    <lineage>
        <taxon>Bacteria</taxon>
        <taxon>Pseudomonadati</taxon>
        <taxon>Bacteroidota</taxon>
        <taxon>Cytophagia</taxon>
        <taxon>Cytophagales</taxon>
        <taxon>Fulvivirgaceae</taxon>
        <taxon>Fulvivirga</taxon>
    </lineage>
</organism>